<evidence type="ECO:0000313" key="6">
    <source>
        <dbReference type="Proteomes" id="UP000494040"/>
    </source>
</evidence>
<evidence type="ECO:0000259" key="4">
    <source>
        <dbReference type="PROSITE" id="PS50853"/>
    </source>
</evidence>
<dbReference type="InterPro" id="IPR036116">
    <property type="entry name" value="FN3_sf"/>
</dbReference>
<dbReference type="InterPro" id="IPR013783">
    <property type="entry name" value="Ig-like_fold"/>
</dbReference>
<dbReference type="RefSeq" id="XP_024085615.1">
    <property type="nucleotide sequence ID" value="XM_024229847.1"/>
</dbReference>
<dbReference type="InterPro" id="IPR013098">
    <property type="entry name" value="Ig_I-set"/>
</dbReference>
<dbReference type="InterPro" id="IPR007110">
    <property type="entry name" value="Ig-like_dom"/>
</dbReference>
<dbReference type="KEGG" id="clec:106670730"/>
<dbReference type="SMART" id="SM00408">
    <property type="entry name" value="IGc2"/>
    <property type="match status" value="3"/>
</dbReference>
<keyword evidence="2" id="KW-0393">Immunoglobulin domain</keyword>
<dbReference type="SMART" id="SM00060">
    <property type="entry name" value="FN3"/>
    <property type="match status" value="1"/>
</dbReference>
<dbReference type="PANTHER" id="PTHR10075">
    <property type="entry name" value="BASIGIN RELATED"/>
    <property type="match status" value="1"/>
</dbReference>
<dbReference type="CDD" id="cd00096">
    <property type="entry name" value="Ig"/>
    <property type="match status" value="1"/>
</dbReference>
<dbReference type="EnsemblMetazoa" id="XM_024229847.1">
    <property type="protein sequence ID" value="XP_024085615.1"/>
    <property type="gene ID" value="LOC106670730"/>
</dbReference>
<dbReference type="InterPro" id="IPR003599">
    <property type="entry name" value="Ig_sub"/>
</dbReference>
<evidence type="ECO:0000256" key="2">
    <source>
        <dbReference type="ARBA" id="ARBA00023319"/>
    </source>
</evidence>
<keyword evidence="6" id="KW-1185">Reference proteome</keyword>
<dbReference type="GO" id="GO:0048812">
    <property type="term" value="P:neuron projection morphogenesis"/>
    <property type="evidence" value="ECO:0007669"/>
    <property type="project" value="UniProtKB-ARBA"/>
</dbReference>
<dbReference type="Proteomes" id="UP000494040">
    <property type="component" value="Unassembled WGS sequence"/>
</dbReference>
<sequence length="424" mass="48515">CTLSNIVIEPSVSETEQLYNGSYVVLCHGEDTFNTTWRGPDGNIIQNKYGRVHIEETMIEFEHHSLLVFQNVITADRGKYTCTSNVRGELQQASFTMSVVKRLYFNEPSRHQKLIEGHNMMVICDAHGDPTPNVTWYFNDYPLFKKRGGTKRFSQFHQGLQIRNVSLEDEGSYLCQALQTTLKSTFVEYLPIYVEVLYKPRWPQSWSSRDNEAYGYLGGTTNITCHAGGNPIPGYAWTKDNRTLDFSYAHVIQEEKRSILQVRLFHKRVLGKYECMADNRVGRIWKTFILREGRKPETPIRVRIAAVTGNTALVAIDASNERTAIGFRFEFVKVHTLDFSPAWIHPDYQDVPITDDRYMIVDLIPNTHYKLRVATKSIAGLSDFTEEIGFTTSKGPRLSTSFALIITSVILKKIFSTLHTNPTM</sequence>
<dbReference type="PROSITE" id="PS50853">
    <property type="entry name" value="FN3"/>
    <property type="match status" value="1"/>
</dbReference>
<feature type="domain" description="Fibronectin type-III" evidence="4">
    <location>
        <begin position="298"/>
        <end position="395"/>
    </location>
</feature>
<evidence type="ECO:0000256" key="1">
    <source>
        <dbReference type="ARBA" id="ARBA00022737"/>
    </source>
</evidence>
<organism evidence="5 6">
    <name type="scientific">Cimex lectularius</name>
    <name type="common">Bed bug</name>
    <name type="synonym">Acanthia lectularia</name>
    <dbReference type="NCBI Taxonomy" id="79782"/>
    <lineage>
        <taxon>Eukaryota</taxon>
        <taxon>Metazoa</taxon>
        <taxon>Ecdysozoa</taxon>
        <taxon>Arthropoda</taxon>
        <taxon>Hexapoda</taxon>
        <taxon>Insecta</taxon>
        <taxon>Pterygota</taxon>
        <taxon>Neoptera</taxon>
        <taxon>Paraneoptera</taxon>
        <taxon>Hemiptera</taxon>
        <taxon>Heteroptera</taxon>
        <taxon>Panheteroptera</taxon>
        <taxon>Cimicomorpha</taxon>
        <taxon>Cimicidae</taxon>
        <taxon>Cimex</taxon>
    </lineage>
</organism>
<feature type="domain" description="Ig-like" evidence="3">
    <location>
        <begin position="1"/>
        <end position="96"/>
    </location>
</feature>
<dbReference type="Pfam" id="PF13927">
    <property type="entry name" value="Ig_3"/>
    <property type="match status" value="1"/>
</dbReference>
<accession>A0A8I6SQW6</accession>
<evidence type="ECO:0000259" key="3">
    <source>
        <dbReference type="PROSITE" id="PS50835"/>
    </source>
</evidence>
<dbReference type="OrthoDB" id="9355041at2759"/>
<proteinExistence type="predicted"/>
<dbReference type="InterPro" id="IPR003598">
    <property type="entry name" value="Ig_sub2"/>
</dbReference>
<dbReference type="Gene3D" id="2.60.40.10">
    <property type="entry name" value="Immunoglobulins"/>
    <property type="match status" value="4"/>
</dbReference>
<evidence type="ECO:0008006" key="7">
    <source>
        <dbReference type="Google" id="ProtNLM"/>
    </source>
</evidence>
<dbReference type="PROSITE" id="PS50835">
    <property type="entry name" value="IG_LIKE"/>
    <property type="match status" value="3"/>
</dbReference>
<protein>
    <recommendedName>
        <fullName evidence="7">Neural cell adhesion molecule 2</fullName>
    </recommendedName>
</protein>
<feature type="domain" description="Ig-like" evidence="3">
    <location>
        <begin position="116"/>
        <end position="177"/>
    </location>
</feature>
<evidence type="ECO:0000313" key="5">
    <source>
        <dbReference type="EnsemblMetazoa" id="XP_024085615.1"/>
    </source>
</evidence>
<name>A0A8I6SQW6_CIMLE</name>
<dbReference type="SMART" id="SM00409">
    <property type="entry name" value="IG"/>
    <property type="match status" value="3"/>
</dbReference>
<reference evidence="5" key="1">
    <citation type="submission" date="2022-01" db="UniProtKB">
        <authorList>
            <consortium name="EnsemblMetazoa"/>
        </authorList>
    </citation>
    <scope>IDENTIFICATION</scope>
</reference>
<dbReference type="InterPro" id="IPR003961">
    <property type="entry name" value="FN3_dom"/>
</dbReference>
<dbReference type="OMA" id="HWFFNET"/>
<dbReference type="SUPFAM" id="SSF49265">
    <property type="entry name" value="Fibronectin type III"/>
    <property type="match status" value="1"/>
</dbReference>
<dbReference type="PANTHER" id="PTHR10075:SF14">
    <property type="entry name" value="CELL ADHESION MOLECULE DSCAM2-RELATED"/>
    <property type="match status" value="1"/>
</dbReference>
<keyword evidence="1" id="KW-0677">Repeat</keyword>
<dbReference type="InterPro" id="IPR036179">
    <property type="entry name" value="Ig-like_dom_sf"/>
</dbReference>
<dbReference type="SUPFAM" id="SSF48726">
    <property type="entry name" value="Immunoglobulin"/>
    <property type="match status" value="3"/>
</dbReference>
<feature type="domain" description="Ig-like" evidence="3">
    <location>
        <begin position="203"/>
        <end position="279"/>
    </location>
</feature>
<dbReference type="GeneID" id="106670730"/>
<dbReference type="CDD" id="cd00063">
    <property type="entry name" value="FN3"/>
    <property type="match status" value="1"/>
</dbReference>
<dbReference type="Pfam" id="PF07679">
    <property type="entry name" value="I-set"/>
    <property type="match status" value="1"/>
</dbReference>
<dbReference type="AlphaFoldDB" id="A0A8I6SQW6"/>